<dbReference type="Pfam" id="PF01370">
    <property type="entry name" value="Epimerase"/>
    <property type="match status" value="1"/>
</dbReference>
<feature type="domain" description="NAD-dependent epimerase/dehydratase" evidence="2">
    <location>
        <begin position="8"/>
        <end position="249"/>
    </location>
</feature>
<gene>
    <name evidence="3" type="primary">rffG</name>
    <name evidence="3" type="ORF">BWY73_00034</name>
</gene>
<name>A0A1V5ML73_UNCT6</name>
<dbReference type="PANTHER" id="PTHR43000">
    <property type="entry name" value="DTDP-D-GLUCOSE 4,6-DEHYDRATASE-RELATED"/>
    <property type="match status" value="1"/>
</dbReference>
<accession>A0A1V5ML73</accession>
<dbReference type="Gene3D" id="3.40.50.720">
    <property type="entry name" value="NAD(P)-binding Rossmann-like Domain"/>
    <property type="match status" value="1"/>
</dbReference>
<evidence type="ECO:0000313" key="3">
    <source>
        <dbReference type="EMBL" id="OPZ93936.1"/>
    </source>
</evidence>
<dbReference type="InterPro" id="IPR036291">
    <property type="entry name" value="NAD(P)-bd_dom_sf"/>
</dbReference>
<proteinExistence type="inferred from homology"/>
<dbReference type="AlphaFoldDB" id="A0A1V5ML73"/>
<dbReference type="EMBL" id="MWAK01000002">
    <property type="protein sequence ID" value="OPZ93936.1"/>
    <property type="molecule type" value="Genomic_DNA"/>
</dbReference>
<dbReference type="InterPro" id="IPR001509">
    <property type="entry name" value="Epimerase_deHydtase"/>
</dbReference>
<organism evidence="3">
    <name type="scientific">candidate division TA06 bacterium ADurb.Bin417</name>
    <dbReference type="NCBI Taxonomy" id="1852828"/>
    <lineage>
        <taxon>Bacteria</taxon>
        <taxon>Bacteria division TA06</taxon>
    </lineage>
</organism>
<dbReference type="GO" id="GO:0008460">
    <property type="term" value="F:dTDP-glucose 4,6-dehydratase activity"/>
    <property type="evidence" value="ECO:0007669"/>
    <property type="project" value="UniProtKB-EC"/>
</dbReference>
<keyword evidence="3" id="KW-0456">Lyase</keyword>
<evidence type="ECO:0000256" key="1">
    <source>
        <dbReference type="ARBA" id="ARBA00007637"/>
    </source>
</evidence>
<dbReference type="Proteomes" id="UP000485484">
    <property type="component" value="Unassembled WGS sequence"/>
</dbReference>
<dbReference type="SUPFAM" id="SSF51735">
    <property type="entry name" value="NAD(P)-binding Rossmann-fold domains"/>
    <property type="match status" value="1"/>
</dbReference>
<reference evidence="3" key="1">
    <citation type="submission" date="2017-02" db="EMBL/GenBank/DDBJ databases">
        <title>Delving into the versatile metabolic prowess of the omnipresent phylum Bacteroidetes.</title>
        <authorList>
            <person name="Nobu M.K."/>
            <person name="Mei R."/>
            <person name="Narihiro T."/>
            <person name="Kuroda K."/>
            <person name="Liu W.-T."/>
        </authorList>
    </citation>
    <scope>NUCLEOTIDE SEQUENCE</scope>
    <source>
        <strain evidence="3">ADurb.Bin417</strain>
    </source>
</reference>
<protein>
    <submittedName>
        <fullName evidence="3">dTDP-glucose 4,6-dehydratase 2</fullName>
        <ecNumber evidence="3">4.2.1.46</ecNumber>
    </submittedName>
</protein>
<dbReference type="EC" id="4.2.1.46" evidence="3"/>
<comment type="similarity">
    <text evidence="1">Belongs to the NAD(P)-dependent epimerase/dehydratase family.</text>
</comment>
<sequence length="323" mass="35531">MLTGKKFFITGGAGFIGTNLIGRLLDGNRVTVYDNLARNSLKDSGLEGRPGLEVIRGDLLDFDSLLAALPKDTTHLVHLAAVAGIDTVIKNPVRTIEVNTIGTYNLLRAVQAAGLTEGLERLLDFSTSEVFGINAFRVEEKTPPRMQPVGEARWTYSVSKLAAEHLTHAFYKQHGLRSVILRPFNIYGPGQVGEGAIHHFVLRALRHEPLTVHGEGEQIRSWCYIDDLLDGLQLCLEKEAAVGEAFNIGNPRGTITILGLAEKVVQLAGSRSAIVHAPRNYVDVELRIPNIDKARQVLGFAPKVDLNEGILRTLDWYRRSLSL</sequence>
<evidence type="ECO:0000259" key="2">
    <source>
        <dbReference type="Pfam" id="PF01370"/>
    </source>
</evidence>
<comment type="caution">
    <text evidence="3">The sequence shown here is derived from an EMBL/GenBank/DDBJ whole genome shotgun (WGS) entry which is preliminary data.</text>
</comment>